<evidence type="ECO:0000259" key="3">
    <source>
        <dbReference type="PROSITE" id="PS51782"/>
    </source>
</evidence>
<dbReference type="PANTHER" id="PTHR21666">
    <property type="entry name" value="PEPTIDASE-RELATED"/>
    <property type="match status" value="1"/>
</dbReference>
<dbReference type="Proteomes" id="UP001449178">
    <property type="component" value="Chromosome"/>
</dbReference>
<feature type="domain" description="LysM" evidence="3">
    <location>
        <begin position="1"/>
        <end position="41"/>
    </location>
</feature>
<organism evidence="4 5">
    <name type="scientific">Ignatzschineria larvae DSM 13226</name>
    <dbReference type="NCBI Taxonomy" id="1111732"/>
    <lineage>
        <taxon>Bacteria</taxon>
        <taxon>Pseudomonadati</taxon>
        <taxon>Pseudomonadota</taxon>
        <taxon>Gammaproteobacteria</taxon>
        <taxon>Cardiobacteriales</taxon>
        <taxon>Ignatzschineriaceae</taxon>
        <taxon>Ignatzschineria</taxon>
    </lineage>
</organism>
<dbReference type="PROSITE" id="PS51782">
    <property type="entry name" value="LYSM"/>
    <property type="match status" value="1"/>
</dbReference>
<dbReference type="Pfam" id="PF01551">
    <property type="entry name" value="Peptidase_M23"/>
    <property type="match status" value="1"/>
</dbReference>
<reference evidence="4 5" key="1">
    <citation type="submission" date="2024-03" db="EMBL/GenBank/DDBJ databases">
        <title>Complete Genome Sequence and Annotation of Ignatzschineria larvae DSM 13226.</title>
        <authorList>
            <person name="Cantrell E."/>
            <person name="Burcham Z.M."/>
        </authorList>
    </citation>
    <scope>NUCLEOTIDE SEQUENCE [LARGE SCALE GENOMIC DNA]</scope>
    <source>
        <strain evidence="4 5">DSM 13226</strain>
    </source>
</reference>
<dbReference type="CDD" id="cd12797">
    <property type="entry name" value="M23_peptidase"/>
    <property type="match status" value="1"/>
</dbReference>
<evidence type="ECO:0000313" key="4">
    <source>
        <dbReference type="EMBL" id="WZW87970.1"/>
    </source>
</evidence>
<feature type="compositionally biased region" description="Polar residues" evidence="2">
    <location>
        <begin position="53"/>
        <end position="72"/>
    </location>
</feature>
<dbReference type="Gene3D" id="2.70.70.10">
    <property type="entry name" value="Glucose Permease (Domain IIA)"/>
    <property type="match status" value="1"/>
</dbReference>
<dbReference type="PANTHER" id="PTHR21666:SF263">
    <property type="entry name" value="MUREIN HYDROLASE ACTIVATOR NLPD"/>
    <property type="match status" value="1"/>
</dbReference>
<proteinExistence type="inferred from homology"/>
<dbReference type="InterPro" id="IPR050570">
    <property type="entry name" value="Cell_wall_metabolism_enzyme"/>
</dbReference>
<evidence type="ECO:0000256" key="1">
    <source>
        <dbReference type="ARBA" id="ARBA00038420"/>
    </source>
</evidence>
<name>A0ABZ3BZK5_9GAMM</name>
<evidence type="ECO:0000256" key="2">
    <source>
        <dbReference type="SAM" id="MobiDB-lite"/>
    </source>
</evidence>
<feature type="region of interest" description="Disordered" evidence="2">
    <location>
        <begin position="52"/>
        <end position="90"/>
    </location>
</feature>
<dbReference type="RefSeq" id="WP_051396280.1">
    <property type="nucleotide sequence ID" value="NZ_AZOD01000030.1"/>
</dbReference>
<dbReference type="InterPro" id="IPR018392">
    <property type="entry name" value="LysM"/>
</dbReference>
<dbReference type="Gene3D" id="3.10.350.10">
    <property type="entry name" value="LysM domain"/>
    <property type="match status" value="1"/>
</dbReference>
<dbReference type="InterPro" id="IPR011055">
    <property type="entry name" value="Dup_hybrid_motif"/>
</dbReference>
<protein>
    <submittedName>
        <fullName evidence="4">Peptidoglycan DD-metalloendopeptidase family protein</fullName>
    </submittedName>
</protein>
<dbReference type="SMART" id="SM00257">
    <property type="entry name" value="LysM"/>
    <property type="match status" value="1"/>
</dbReference>
<dbReference type="SUPFAM" id="SSF51261">
    <property type="entry name" value="Duplicated hybrid motif"/>
    <property type="match status" value="1"/>
</dbReference>
<dbReference type="InterPro" id="IPR036779">
    <property type="entry name" value="LysM_dom_sf"/>
</dbReference>
<dbReference type="InterPro" id="IPR016047">
    <property type="entry name" value="M23ase_b-sheet_dom"/>
</dbReference>
<comment type="similarity">
    <text evidence="1">Belongs to the E.coli NlpD/Haemophilus LppB family.</text>
</comment>
<sequence length="207" mass="22132">MRPGDSLSKIAKQHNMSVKELQQLNNISNPNLIKAGQTLVVKGKAGEVPVASTAASSNANPQPLPKRNNTVVTPAASPAPKDKVTTPVKNWRKPTAGNVVRTYNPNIPGQKGIQIAGTLHQPIVAANDGEIVFAGAGNSGYGQLIIIRHNANTYSAYGYLSSINVKEGRKVKKGEQIGTMGNSFDGRTVLYFEIRTQGQTVNPMNYI</sequence>
<evidence type="ECO:0000313" key="5">
    <source>
        <dbReference type="Proteomes" id="UP001449178"/>
    </source>
</evidence>
<gene>
    <name evidence="4" type="ORF">WMO13_00890</name>
</gene>
<dbReference type="Pfam" id="PF01476">
    <property type="entry name" value="LysM"/>
    <property type="match status" value="1"/>
</dbReference>
<dbReference type="CDD" id="cd00118">
    <property type="entry name" value="LysM"/>
    <property type="match status" value="1"/>
</dbReference>
<keyword evidence="5" id="KW-1185">Reference proteome</keyword>
<accession>A0ABZ3BZK5</accession>
<dbReference type="EMBL" id="CP150637">
    <property type="protein sequence ID" value="WZW87970.1"/>
    <property type="molecule type" value="Genomic_DNA"/>
</dbReference>